<sequence length="846" mass="95223">MRKYHQNRAPERGGIDERDSKYIVLRKGVTSRFPKGETTPEWKCRAQESQKTKLRVATRNQQDKHEKFSFPILDMVGRAKSQAVKKNIASYELSELKKKAVQRYLDELGKPGGEKKLGLREVCRAISDDHFERTGHRIALSSTTLARHVKGGQTITEFNATKHHLTPEEQQKIVNFAVECGDRGFPLSPRRIKQHAEHILKCRLGSLAPEKGLGKDWATRFINKHHDKLGRYWSRPLDDKRGRAVNPVTKEEYFNLLKGCREKYNIPDELVYGADESGLQTGIGSKEYVIGRKGASIVHQQRSGDRENITVLPTICANGTCLAPAIIFKGQGYQTKWLQNNPIDARLSYSKKGYIEGEIGVAWLEDFDKQTKGKAAGRARLLLVDGHASHYTHGFLKYARENNIHVLCYPSHSTHVYQGLDVVLFSPLKKAWSSARDDYERRGYKVTKSNFFAVYAKPHVETFTSDNIKAAFRETGVVPFNPDKITASMMAASLETTTSSRRTMPLGLTASAKHVSGLITSEIKKHQSDENIPASASGSDSTATPSTPPINTQPLPTTPVRVAHTVSCLALSPSFEFLISTQPLHSTSVPPPLVMTFISPNKRRYEQLLAQGPQTEYEAQLQAAVQELENANAVQKGVMTGLQAQSVLQDQWVQKVRGQLEDHNENKTRKKSRHLLADGRARMLTDDEMFRLVEDAENARLAEEKEAEERKEGEMAWKEEMEKWDTEEKKRAAKNALRLEDYEKEVKKWMVEKDNAKYEKRRPRWKKPTKPTSKNDGLLRATPKPKKSDFVKSKTRTRTTGPPSNQVAPSQAQQNNDGGSEDSDDSDEGADVNGNVNDSDGHSDDE</sequence>
<accession>A0A8H5D328</accession>
<feature type="compositionally biased region" description="Polar residues" evidence="2">
    <location>
        <begin position="798"/>
        <end position="816"/>
    </location>
</feature>
<feature type="compositionally biased region" description="Basic residues" evidence="2">
    <location>
        <begin position="759"/>
        <end position="769"/>
    </location>
</feature>
<evidence type="ECO:0000259" key="3">
    <source>
        <dbReference type="PROSITE" id="PS51253"/>
    </source>
</evidence>
<proteinExistence type="predicted"/>
<keyword evidence="1" id="KW-0238">DNA-binding</keyword>
<dbReference type="PANTHER" id="PTHR19303:SF74">
    <property type="entry name" value="POGO TRANSPOSABLE ELEMENT WITH KRAB DOMAIN"/>
    <property type="match status" value="1"/>
</dbReference>
<feature type="compositionally biased region" description="Polar residues" evidence="2">
    <location>
        <begin position="534"/>
        <end position="555"/>
    </location>
</feature>
<name>A0A8H5D328_9AGAR</name>
<feature type="region of interest" description="Disordered" evidence="2">
    <location>
        <begin position="524"/>
        <end position="557"/>
    </location>
</feature>
<dbReference type="InterPro" id="IPR050863">
    <property type="entry name" value="CenT-Element_Derived"/>
</dbReference>
<feature type="domain" description="HTH CENPB-type" evidence="3">
    <location>
        <begin position="157"/>
        <end position="231"/>
    </location>
</feature>
<dbReference type="Proteomes" id="UP000559256">
    <property type="component" value="Unassembled WGS sequence"/>
</dbReference>
<comment type="caution">
    <text evidence="4">The sequence shown here is derived from an EMBL/GenBank/DDBJ whole genome shotgun (WGS) entry which is preliminary data.</text>
</comment>
<reference evidence="4 5" key="1">
    <citation type="journal article" date="2020" name="ISME J.">
        <title>Uncovering the hidden diversity of litter-decomposition mechanisms in mushroom-forming fungi.</title>
        <authorList>
            <person name="Floudas D."/>
            <person name="Bentzer J."/>
            <person name="Ahren D."/>
            <person name="Johansson T."/>
            <person name="Persson P."/>
            <person name="Tunlid A."/>
        </authorList>
    </citation>
    <scope>NUCLEOTIDE SEQUENCE [LARGE SCALE GENOMIC DNA]</scope>
    <source>
        <strain evidence="4 5">CBS 291.85</strain>
    </source>
</reference>
<evidence type="ECO:0000256" key="2">
    <source>
        <dbReference type="SAM" id="MobiDB-lite"/>
    </source>
</evidence>
<organism evidence="4 5">
    <name type="scientific">Tetrapyrgos nigripes</name>
    <dbReference type="NCBI Taxonomy" id="182062"/>
    <lineage>
        <taxon>Eukaryota</taxon>
        <taxon>Fungi</taxon>
        <taxon>Dikarya</taxon>
        <taxon>Basidiomycota</taxon>
        <taxon>Agaricomycotina</taxon>
        <taxon>Agaricomycetes</taxon>
        <taxon>Agaricomycetidae</taxon>
        <taxon>Agaricales</taxon>
        <taxon>Marasmiineae</taxon>
        <taxon>Marasmiaceae</taxon>
        <taxon>Tetrapyrgos</taxon>
    </lineage>
</organism>
<evidence type="ECO:0000313" key="4">
    <source>
        <dbReference type="EMBL" id="KAF5351292.1"/>
    </source>
</evidence>
<dbReference type="PROSITE" id="PS51253">
    <property type="entry name" value="HTH_CENPB"/>
    <property type="match status" value="1"/>
</dbReference>
<evidence type="ECO:0000256" key="1">
    <source>
        <dbReference type="ARBA" id="ARBA00023125"/>
    </source>
</evidence>
<keyword evidence="5" id="KW-1185">Reference proteome</keyword>
<dbReference type="AlphaFoldDB" id="A0A8H5D328"/>
<dbReference type="Pfam" id="PF03184">
    <property type="entry name" value="DDE_1"/>
    <property type="match status" value="1"/>
</dbReference>
<feature type="compositionally biased region" description="Basic and acidic residues" evidence="2">
    <location>
        <begin position="737"/>
        <end position="758"/>
    </location>
</feature>
<dbReference type="PANTHER" id="PTHR19303">
    <property type="entry name" value="TRANSPOSON"/>
    <property type="match status" value="1"/>
</dbReference>
<dbReference type="OrthoDB" id="2668963at2759"/>
<protein>
    <recommendedName>
        <fullName evidence="3">HTH CENPB-type domain-containing protein</fullName>
    </recommendedName>
</protein>
<dbReference type="InterPro" id="IPR006600">
    <property type="entry name" value="HTH_CenpB_DNA-bd_dom"/>
</dbReference>
<dbReference type="EMBL" id="JAACJM010000071">
    <property type="protein sequence ID" value="KAF5351292.1"/>
    <property type="molecule type" value="Genomic_DNA"/>
</dbReference>
<dbReference type="GO" id="GO:0003677">
    <property type="term" value="F:DNA binding"/>
    <property type="evidence" value="ECO:0007669"/>
    <property type="project" value="UniProtKB-KW"/>
</dbReference>
<dbReference type="GO" id="GO:0005634">
    <property type="term" value="C:nucleus"/>
    <property type="evidence" value="ECO:0007669"/>
    <property type="project" value="TreeGrafter"/>
</dbReference>
<gene>
    <name evidence="4" type="ORF">D9758_007995</name>
</gene>
<feature type="region of interest" description="Disordered" evidence="2">
    <location>
        <begin position="724"/>
        <end position="846"/>
    </location>
</feature>
<dbReference type="InterPro" id="IPR004875">
    <property type="entry name" value="DDE_SF_endonuclease_dom"/>
</dbReference>
<feature type="compositionally biased region" description="Acidic residues" evidence="2">
    <location>
        <begin position="819"/>
        <end position="830"/>
    </location>
</feature>
<evidence type="ECO:0000313" key="5">
    <source>
        <dbReference type="Proteomes" id="UP000559256"/>
    </source>
</evidence>